<comment type="caution">
    <text evidence="3">The sequence shown here is derived from an EMBL/GenBank/DDBJ whole genome shotgun (WGS) entry which is preliminary data.</text>
</comment>
<proteinExistence type="predicted"/>
<evidence type="ECO:0000313" key="4">
    <source>
        <dbReference type="EMBL" id="PKI37474.1"/>
    </source>
</evidence>
<keyword evidence="2" id="KW-0472">Membrane</keyword>
<evidence type="ECO:0000256" key="2">
    <source>
        <dbReference type="SAM" id="Phobius"/>
    </source>
</evidence>
<dbReference type="Proteomes" id="UP000233551">
    <property type="component" value="Unassembled WGS sequence"/>
</dbReference>
<organism evidence="3 5">
    <name type="scientific">Punica granatum</name>
    <name type="common">Pomegranate</name>
    <dbReference type="NCBI Taxonomy" id="22663"/>
    <lineage>
        <taxon>Eukaryota</taxon>
        <taxon>Viridiplantae</taxon>
        <taxon>Streptophyta</taxon>
        <taxon>Embryophyta</taxon>
        <taxon>Tracheophyta</taxon>
        <taxon>Spermatophyta</taxon>
        <taxon>Magnoliopsida</taxon>
        <taxon>eudicotyledons</taxon>
        <taxon>Gunneridae</taxon>
        <taxon>Pentapetalae</taxon>
        <taxon>rosids</taxon>
        <taxon>malvids</taxon>
        <taxon>Myrtales</taxon>
        <taxon>Lythraceae</taxon>
        <taxon>Punica</taxon>
    </lineage>
</organism>
<dbReference type="Proteomes" id="UP000197138">
    <property type="component" value="Unassembled WGS sequence"/>
</dbReference>
<feature type="transmembrane region" description="Helical" evidence="2">
    <location>
        <begin position="12"/>
        <end position="33"/>
    </location>
</feature>
<feature type="region of interest" description="Disordered" evidence="1">
    <location>
        <begin position="83"/>
        <end position="125"/>
    </location>
</feature>
<evidence type="ECO:0000313" key="6">
    <source>
        <dbReference type="Proteomes" id="UP000233551"/>
    </source>
</evidence>
<sequence>MFSSSSQPLGYPQAQSLALAAIFLSTAMLFLALPRHRKCRALPSCLRSAGTKKKNKRKNVVKRVRFADNVIVTELQKVMIDGDKEENINSKNYRRRSSRKTKPDNSNSSPEVRGGSGSRTDQNCRSMPANRVVVWDSVMVRDHVDRLGQCVF</sequence>
<dbReference type="AlphaFoldDB" id="A0A218X0H1"/>
<gene>
    <name evidence="3" type="ORF">CDL15_Pgr015095</name>
    <name evidence="4" type="ORF">CRG98_042136</name>
</gene>
<dbReference type="EMBL" id="MTKT01002501">
    <property type="protein sequence ID" value="OWM78276.1"/>
    <property type="molecule type" value="Genomic_DNA"/>
</dbReference>
<evidence type="ECO:0000313" key="3">
    <source>
        <dbReference type="EMBL" id="OWM78276.1"/>
    </source>
</evidence>
<reference evidence="3" key="2">
    <citation type="submission" date="2017-06" db="EMBL/GenBank/DDBJ databases">
        <title>The pomegranate genome and the genomics of punicalagin biosynthesis.</title>
        <authorList>
            <person name="Xu C."/>
        </authorList>
    </citation>
    <scope>NUCLEOTIDE SEQUENCE [LARGE SCALE GENOMIC DNA]</scope>
    <source>
        <tissue evidence="3">Fresh leaf</tissue>
    </source>
</reference>
<reference evidence="4 6" key="3">
    <citation type="submission" date="2017-11" db="EMBL/GenBank/DDBJ databases">
        <title>De-novo sequencing of pomegranate (Punica granatum L.) genome.</title>
        <authorList>
            <person name="Akparov Z."/>
            <person name="Amiraslanov A."/>
            <person name="Hajiyeva S."/>
            <person name="Abbasov M."/>
            <person name="Kaur K."/>
            <person name="Hamwieh A."/>
            <person name="Solovyev V."/>
            <person name="Salamov A."/>
            <person name="Braich B."/>
            <person name="Kosarev P."/>
            <person name="Mahmoud A."/>
            <person name="Hajiyev E."/>
            <person name="Babayeva S."/>
            <person name="Izzatullayeva V."/>
            <person name="Mammadov A."/>
            <person name="Mammadov A."/>
            <person name="Sharifova S."/>
            <person name="Ojaghi J."/>
            <person name="Eynullazada K."/>
            <person name="Bayramov B."/>
            <person name="Abdulazimova A."/>
            <person name="Shahmuradov I."/>
        </authorList>
    </citation>
    <scope>NUCLEOTIDE SEQUENCE [LARGE SCALE GENOMIC DNA]</scope>
    <source>
        <strain evidence="4">AG2017</strain>
        <strain evidence="6">cv. AG2017</strain>
        <tissue evidence="4">Leaf</tissue>
    </source>
</reference>
<reference evidence="5" key="1">
    <citation type="journal article" date="2017" name="Plant J.">
        <title>The pomegranate (Punica granatum L.) genome and the genomics of punicalagin biosynthesis.</title>
        <authorList>
            <person name="Qin G."/>
            <person name="Xu C."/>
            <person name="Ming R."/>
            <person name="Tang H."/>
            <person name="Guyot R."/>
            <person name="Kramer E.M."/>
            <person name="Hu Y."/>
            <person name="Yi X."/>
            <person name="Qi Y."/>
            <person name="Xu X."/>
            <person name="Gao Z."/>
            <person name="Pan H."/>
            <person name="Jian J."/>
            <person name="Tian Y."/>
            <person name="Yue Z."/>
            <person name="Xu Y."/>
        </authorList>
    </citation>
    <scope>NUCLEOTIDE SEQUENCE [LARGE SCALE GENOMIC DNA]</scope>
    <source>
        <strain evidence="5">cv. Dabenzi</strain>
    </source>
</reference>
<keyword evidence="6" id="KW-1185">Reference proteome</keyword>
<keyword evidence="2" id="KW-1133">Transmembrane helix</keyword>
<evidence type="ECO:0000313" key="5">
    <source>
        <dbReference type="Proteomes" id="UP000197138"/>
    </source>
</evidence>
<keyword evidence="2" id="KW-0812">Transmembrane</keyword>
<protein>
    <submittedName>
        <fullName evidence="3">Uncharacterized protein</fullName>
    </submittedName>
</protein>
<accession>A0A218X0H1</accession>
<name>A0A218X0H1_PUNGR</name>
<evidence type="ECO:0000256" key="1">
    <source>
        <dbReference type="SAM" id="MobiDB-lite"/>
    </source>
</evidence>
<dbReference type="EMBL" id="PGOL01004382">
    <property type="protein sequence ID" value="PKI37474.1"/>
    <property type="molecule type" value="Genomic_DNA"/>
</dbReference>